<proteinExistence type="predicted"/>
<dbReference type="SUPFAM" id="SSF102462">
    <property type="entry name" value="Peptidyl-tRNA hydrolase II"/>
    <property type="match status" value="1"/>
</dbReference>
<comment type="caution">
    <text evidence="1">The sequence shown here is derived from an EMBL/GenBank/DDBJ whole genome shotgun (WGS) entry which is preliminary data.</text>
</comment>
<sequence length="143" mass="15318">MTTDPLVPPFTDKVAVAVRHDLATWQRLNVTAFLISAVTAAHPELVGADYQDADGQRYLRMLGIPVLVFEASGQTLAAARSRAVGREFPLAVYTRDMFATGHDADNRAAVHAVAGADLELVGIGLHGARNAVDKILKGAHLHR</sequence>
<dbReference type="EMBL" id="JAERWL010000014">
    <property type="protein sequence ID" value="MBM9477928.1"/>
    <property type="molecule type" value="Genomic_DNA"/>
</dbReference>
<evidence type="ECO:0000313" key="2">
    <source>
        <dbReference type="Proteomes" id="UP000663801"/>
    </source>
</evidence>
<dbReference type="Proteomes" id="UP000663801">
    <property type="component" value="Unassembled WGS sequence"/>
</dbReference>
<name>A0A939C1Q2_9ACTN</name>
<reference evidence="1" key="1">
    <citation type="submission" date="2021-01" db="EMBL/GenBank/DDBJ databases">
        <title>KCTC 19127 draft genome.</title>
        <authorList>
            <person name="An D."/>
        </authorList>
    </citation>
    <scope>NUCLEOTIDE SEQUENCE</scope>
    <source>
        <strain evidence="1">KCTC 19127</strain>
    </source>
</reference>
<dbReference type="RefSeq" id="WP_205258051.1">
    <property type="nucleotide sequence ID" value="NZ_BAAAPV010000002.1"/>
</dbReference>
<keyword evidence="2" id="KW-1185">Reference proteome</keyword>
<dbReference type="Pfam" id="PF09391">
    <property type="entry name" value="DUF2000"/>
    <property type="match status" value="1"/>
</dbReference>
<organism evidence="1 2">
    <name type="scientific">Nakamurella flavida</name>
    <dbReference type="NCBI Taxonomy" id="363630"/>
    <lineage>
        <taxon>Bacteria</taxon>
        <taxon>Bacillati</taxon>
        <taxon>Actinomycetota</taxon>
        <taxon>Actinomycetes</taxon>
        <taxon>Nakamurellales</taxon>
        <taxon>Nakamurellaceae</taxon>
        <taxon>Nakamurella</taxon>
    </lineage>
</organism>
<dbReference type="Gene3D" id="3.40.1490.10">
    <property type="entry name" value="Bit1"/>
    <property type="match status" value="1"/>
</dbReference>
<protein>
    <submittedName>
        <fullName evidence="1">DUF2000 domain-containing protein</fullName>
    </submittedName>
</protein>
<accession>A0A939C1Q2</accession>
<dbReference type="AlphaFoldDB" id="A0A939C1Q2"/>
<evidence type="ECO:0000313" key="1">
    <source>
        <dbReference type="EMBL" id="MBM9477928.1"/>
    </source>
</evidence>
<gene>
    <name evidence="1" type="ORF">JL107_15880</name>
</gene>
<dbReference type="InterPro" id="IPR018988">
    <property type="entry name" value="DUF2000"/>
</dbReference>
<dbReference type="InterPro" id="IPR023476">
    <property type="entry name" value="Pep_tRNA_hydro_II_dom_sf"/>
</dbReference>